<dbReference type="AlphaFoldDB" id="A0A0C2YSG1"/>
<dbReference type="GO" id="GO:0000973">
    <property type="term" value="P:post-transcriptional tethering of RNA polymerase II gene DNA at nuclear periphery"/>
    <property type="evidence" value="ECO:0007669"/>
    <property type="project" value="TreeGrafter"/>
</dbReference>
<dbReference type="GO" id="GO:0006406">
    <property type="term" value="P:mRNA export from nucleus"/>
    <property type="evidence" value="ECO:0007669"/>
    <property type="project" value="TreeGrafter"/>
</dbReference>
<dbReference type="GO" id="GO:0031080">
    <property type="term" value="C:nuclear pore outer ring"/>
    <property type="evidence" value="ECO:0007669"/>
    <property type="project" value="TreeGrafter"/>
</dbReference>
<dbReference type="EMBL" id="KN831774">
    <property type="protein sequence ID" value="KIM43977.1"/>
    <property type="molecule type" value="Genomic_DNA"/>
</dbReference>
<evidence type="ECO:0000256" key="5">
    <source>
        <dbReference type="ARBA" id="ARBA00023132"/>
    </source>
</evidence>
<keyword evidence="4 7" id="KW-0811">Translocation</keyword>
<accession>A0A0C2YSG1</accession>
<evidence type="ECO:0000256" key="4">
    <source>
        <dbReference type="ARBA" id="ARBA00023010"/>
    </source>
</evidence>
<evidence type="ECO:0000313" key="9">
    <source>
        <dbReference type="Proteomes" id="UP000053424"/>
    </source>
</evidence>
<name>A0A0C2YSG1_HEBCY</name>
<dbReference type="GO" id="GO:0006606">
    <property type="term" value="P:protein import into nucleus"/>
    <property type="evidence" value="ECO:0007669"/>
    <property type="project" value="TreeGrafter"/>
</dbReference>
<dbReference type="HOGENOM" id="CLU_012944_0_0_1"/>
<comment type="similarity">
    <text evidence="7">Belongs to the nucleoporin Nup84/Nup107 family.</text>
</comment>
<comment type="function">
    <text evidence="7">Functions as a component of the nuclear pore complex (NPC).</text>
</comment>
<dbReference type="GO" id="GO:0031965">
    <property type="term" value="C:nuclear membrane"/>
    <property type="evidence" value="ECO:0007669"/>
    <property type="project" value="UniProtKB-SubCell"/>
</dbReference>
<evidence type="ECO:0000256" key="6">
    <source>
        <dbReference type="ARBA" id="ARBA00023242"/>
    </source>
</evidence>
<dbReference type="Proteomes" id="UP000053424">
    <property type="component" value="Unassembled WGS sequence"/>
</dbReference>
<organism evidence="8 9">
    <name type="scientific">Hebeloma cylindrosporum</name>
    <dbReference type="NCBI Taxonomy" id="76867"/>
    <lineage>
        <taxon>Eukaryota</taxon>
        <taxon>Fungi</taxon>
        <taxon>Dikarya</taxon>
        <taxon>Basidiomycota</taxon>
        <taxon>Agaricomycotina</taxon>
        <taxon>Agaricomycetes</taxon>
        <taxon>Agaricomycetidae</taxon>
        <taxon>Agaricales</taxon>
        <taxon>Agaricineae</taxon>
        <taxon>Hymenogastraceae</taxon>
        <taxon>Hebeloma</taxon>
    </lineage>
</organism>
<evidence type="ECO:0000256" key="3">
    <source>
        <dbReference type="ARBA" id="ARBA00022927"/>
    </source>
</evidence>
<dbReference type="Pfam" id="PF04121">
    <property type="entry name" value="Nup84_Nup100"/>
    <property type="match status" value="1"/>
</dbReference>
<reference evidence="9" key="2">
    <citation type="submission" date="2015-01" db="EMBL/GenBank/DDBJ databases">
        <title>Evolutionary Origins and Diversification of the Mycorrhizal Mutualists.</title>
        <authorList>
            <consortium name="DOE Joint Genome Institute"/>
            <consortium name="Mycorrhizal Genomics Consortium"/>
            <person name="Kohler A."/>
            <person name="Kuo A."/>
            <person name="Nagy L.G."/>
            <person name="Floudas D."/>
            <person name="Copeland A."/>
            <person name="Barry K.W."/>
            <person name="Cichocki N."/>
            <person name="Veneault-Fourrey C."/>
            <person name="LaButti K."/>
            <person name="Lindquist E.A."/>
            <person name="Lipzen A."/>
            <person name="Lundell T."/>
            <person name="Morin E."/>
            <person name="Murat C."/>
            <person name="Riley R."/>
            <person name="Ohm R."/>
            <person name="Sun H."/>
            <person name="Tunlid A."/>
            <person name="Henrissat B."/>
            <person name="Grigoriev I.V."/>
            <person name="Hibbett D.S."/>
            <person name="Martin F."/>
        </authorList>
    </citation>
    <scope>NUCLEOTIDE SEQUENCE [LARGE SCALE GENOMIC DNA]</scope>
    <source>
        <strain evidence="9">h7</strain>
    </source>
</reference>
<reference evidence="8 9" key="1">
    <citation type="submission" date="2014-04" db="EMBL/GenBank/DDBJ databases">
        <authorList>
            <consortium name="DOE Joint Genome Institute"/>
            <person name="Kuo A."/>
            <person name="Gay G."/>
            <person name="Dore J."/>
            <person name="Kohler A."/>
            <person name="Nagy L.G."/>
            <person name="Floudas D."/>
            <person name="Copeland A."/>
            <person name="Barry K.W."/>
            <person name="Cichocki N."/>
            <person name="Veneault-Fourrey C."/>
            <person name="LaButti K."/>
            <person name="Lindquist E.A."/>
            <person name="Lipzen A."/>
            <person name="Lundell T."/>
            <person name="Morin E."/>
            <person name="Murat C."/>
            <person name="Sun H."/>
            <person name="Tunlid A."/>
            <person name="Henrissat B."/>
            <person name="Grigoriev I.V."/>
            <person name="Hibbett D.S."/>
            <person name="Martin F."/>
            <person name="Nordberg H.P."/>
            <person name="Cantor M.N."/>
            <person name="Hua S.X."/>
        </authorList>
    </citation>
    <scope>NUCLEOTIDE SEQUENCE [LARGE SCALE GENOMIC DNA]</scope>
    <source>
        <strain evidence="9">h7</strain>
    </source>
</reference>
<evidence type="ECO:0000256" key="2">
    <source>
        <dbReference type="ARBA" id="ARBA00022816"/>
    </source>
</evidence>
<comment type="subunit">
    <text evidence="7">Part of the nuclear pore complex (NPC).</text>
</comment>
<keyword evidence="1 7" id="KW-0813">Transport</keyword>
<gene>
    <name evidence="8" type="ORF">M413DRAFT_68391</name>
</gene>
<keyword evidence="5 7" id="KW-0906">Nuclear pore complex</keyword>
<dbReference type="Gene3D" id="1.10.3450.20">
    <property type="match status" value="1"/>
</dbReference>
<dbReference type="PANTHER" id="PTHR13003">
    <property type="entry name" value="NUP107-RELATED"/>
    <property type="match status" value="1"/>
</dbReference>
<keyword evidence="7" id="KW-0472">Membrane</keyword>
<dbReference type="Gene3D" id="1.20.190.50">
    <property type="match status" value="1"/>
</dbReference>
<evidence type="ECO:0000313" key="8">
    <source>
        <dbReference type="EMBL" id="KIM43977.1"/>
    </source>
</evidence>
<keyword evidence="6 7" id="KW-0539">Nucleus</keyword>
<dbReference type="STRING" id="686832.A0A0C2YSG1"/>
<evidence type="ECO:0000256" key="7">
    <source>
        <dbReference type="RuleBase" id="RU365072"/>
    </source>
</evidence>
<dbReference type="PANTHER" id="PTHR13003:SF2">
    <property type="entry name" value="NUCLEAR PORE COMPLEX PROTEIN NUP107"/>
    <property type="match status" value="1"/>
</dbReference>
<dbReference type="InterPro" id="IPR007252">
    <property type="entry name" value="Nup84/Nup107"/>
</dbReference>
<keyword evidence="2" id="KW-0509">mRNA transport</keyword>
<comment type="subcellular location">
    <subcellularLocation>
        <location evidence="7">Nucleus</location>
        <location evidence="7">Nuclear pore complex</location>
    </subcellularLocation>
    <subcellularLocation>
        <location evidence="7">Nucleus membrane</location>
    </subcellularLocation>
</comment>
<dbReference type="OrthoDB" id="3098at2759"/>
<keyword evidence="9" id="KW-1185">Reference proteome</keyword>
<evidence type="ECO:0000256" key="1">
    <source>
        <dbReference type="ARBA" id="ARBA00022448"/>
    </source>
</evidence>
<protein>
    <recommendedName>
        <fullName evidence="7">Nuclear pore complex protein</fullName>
    </recommendedName>
</protein>
<keyword evidence="3" id="KW-0653">Protein transport</keyword>
<proteinExistence type="inferred from homology"/>
<dbReference type="GO" id="GO:0017056">
    <property type="term" value="F:structural constituent of nuclear pore"/>
    <property type="evidence" value="ECO:0007669"/>
    <property type="project" value="UniProtKB-UniRule"/>
</dbReference>
<sequence length="780" mass="87259">MSDGSLYSSCADVLSVCQTVKDDLLAVLDPDTGYAPRMRQICHELIDEFEDRPDSRNLQTEIEILRLEENTWGLLQALMSARKTETPLSQSAKELLVENPYTPTSTLVQAIMDSSPVLTELIVVREWLQETAPAPSPPEANTGYWKFTKHTIMQSLRTGHAQRDGMVTEMDPDAVNRGNGAALAADDTSYEKTLLQALYGYIRAGRLEDAVEVCRRAHQPWRAASLRGSLLFQWRALSTARETTDEDDLEPEVWSGNRNRQLWKQTCIRAALSPSLSDQERLLYASIVPSPQTTSVLKSACRTWEDHLWADISVLCEEKVSSELRSLASSSFWEGGQDAVDVVDMQGVEDWEGGVGQALSSLKSVAVVDGPAADHPFHVSQLYVILDQLETLFNMFANGLQDGAFTRSSFEYESICRFSAHLCLFLQMIEVPIPPEPVKIILESYLAVLEDAGQRDLIALYAGALGENAVARYASFLVSLGLSVDINERRLALTRASEHGLNVERVAIVTAERTIEKVFSSLPPLSGTLPSIINLQPPPDEAETLLLRSIEWTTFAEATYDIALEQATVILRYFLTAGRIQAAQDLLVLLPPELASIDEPEAIATEYLHYRQFFLIWEGIARVVEWEAKEVEFGADGKGRGTTAARDARDAWVSEYSNLIDQTYDNIVRLFTTEWLAEEEVMDDALKRQHERARIRQIYVPELIIRLHYLLYTSRKYIPGNLKRAIQLANIVADSRYRLYETFSGNGGRSLLDYLQVVRQAVLAGLENGGSDPFRIISAL</sequence>